<evidence type="ECO:0000313" key="3">
    <source>
        <dbReference type="EMBL" id="KAG7191724.1"/>
    </source>
</evidence>
<proteinExistence type="inferred from homology"/>
<accession>A0A9P8AGH1</accession>
<gene>
    <name evidence="3" type="primary">EFR3</name>
    <name evidence="3" type="ORF">KQ657_002860</name>
</gene>
<dbReference type="EMBL" id="JAHMUF010000024">
    <property type="protein sequence ID" value="KAG7191724.1"/>
    <property type="molecule type" value="Genomic_DNA"/>
</dbReference>
<evidence type="ECO:0000313" key="4">
    <source>
        <dbReference type="Proteomes" id="UP000790833"/>
    </source>
</evidence>
<reference evidence="3" key="1">
    <citation type="submission" date="2021-03" db="EMBL/GenBank/DDBJ databases">
        <authorList>
            <person name="Palmer J.M."/>
        </authorList>
    </citation>
    <scope>NUCLEOTIDE SEQUENCE</scope>
    <source>
        <strain evidence="3">ARV_011</strain>
    </source>
</reference>
<dbReference type="Proteomes" id="UP000790833">
    <property type="component" value="Unassembled WGS sequence"/>
</dbReference>
<dbReference type="InterPro" id="IPR039786">
    <property type="entry name" value="EFR3"/>
</dbReference>
<dbReference type="Pfam" id="PF21072">
    <property type="entry name" value="EFR3"/>
    <property type="match status" value="1"/>
</dbReference>
<dbReference type="PANTHER" id="PTHR47766:SF1">
    <property type="entry name" value="PROTEIN EFR3"/>
    <property type="match status" value="1"/>
</dbReference>
<dbReference type="OrthoDB" id="19232at2759"/>
<evidence type="ECO:0000256" key="1">
    <source>
        <dbReference type="ARBA" id="ARBA00010216"/>
    </source>
</evidence>
<name>A0A9P8AGH1_9ASCO</name>
<evidence type="ECO:0000256" key="2">
    <source>
        <dbReference type="ARBA" id="ARBA00017967"/>
    </source>
</evidence>
<dbReference type="AlphaFoldDB" id="A0A9P8AGH1"/>
<sequence>MFKSKHQKLILQCYPPGKGVDKKPNPSELSYLLYYASTRRVKLEKVVTFLDRKTKHDTSHNRTGNLQVTLAIVSALIEKCSDNLNSFAVLVSSILNSIILTNDLALCKNAIKTYRVLCNHLDGGLFTGDQEFVMLFTSITKLLIGLGSDPKNINGPNTMEWKMISLMCCRHVSNCIGFNVTSGSVMLQLAVPLLVSTIHGNSSQSNLLTRLNSNVNIEFGTVTTGGDDGKGGRRLSKVTTAGRGGGIPSHITQQEIDDNFENDNVLLVDLTEEAYSALKSIFNTNSTLQISDATRIVVHTNFEAKVDQLWGTTFLEMCTIWIPVQLRFATLSTLLIKLMEISKSSTAYITQYDYQKLYANYVLGLISSDVNMIGLSISDIMQQLLSLQSSLFLTQSVYLSDDDVEELSSIYSLCIEGLSTHIYYHDQICDSIDELLSKVDYVLQLSFKNETSEPSKIYEFLISLLGNISTIFKNLHSNTSSITRTIVDLDHWDISLSLLNCETNFEGISSNLDSSELNQLKLKYLNVFNEYLNNELLKSSPSSSSEDVREIISTKSEYNYLEPDIFQYISMHNNMVNHLFASVDKMFNHGVIDEQILKQLVILMNSLSKILGINFLVNFIPFFYHWTSSSKLLLDETEELNSNTKSTIAYGTMYTSLSNFDGQYKQLDGLVMTSDYFKKVETDIRYLLSNQTWASGYYLELDSLSNINILDRESQEADVKSLQEFIGLNDFTSIWIQSTRPLILNVHDANGEGTTERSDATRIFSSNYLTLVRSTDNSLMGGDGARSPLSEMSDAGSFLKPNGNTNHLGLGSATDINSIHSGLVKPYNGTIPDGRASYISPRINDLKDAMNQPSGGILKKQMLGKPPQTCSTLGTMNQKDISTILDDLDRHII</sequence>
<dbReference type="GO" id="GO:0072659">
    <property type="term" value="P:protein localization to plasma membrane"/>
    <property type="evidence" value="ECO:0007669"/>
    <property type="project" value="InterPro"/>
</dbReference>
<dbReference type="GeneID" id="66116234"/>
<dbReference type="GO" id="GO:0005886">
    <property type="term" value="C:plasma membrane"/>
    <property type="evidence" value="ECO:0007669"/>
    <property type="project" value="TreeGrafter"/>
</dbReference>
<dbReference type="InterPro" id="IPR049150">
    <property type="entry name" value="EFR3_HEAT-like_rpt"/>
</dbReference>
<dbReference type="RefSeq" id="XP_043047276.1">
    <property type="nucleotide sequence ID" value="XM_043193607.1"/>
</dbReference>
<keyword evidence="4" id="KW-1185">Reference proteome</keyword>
<organism evidence="3 4">
    <name type="scientific">Scheffersomyces spartinae</name>
    <dbReference type="NCBI Taxonomy" id="45513"/>
    <lineage>
        <taxon>Eukaryota</taxon>
        <taxon>Fungi</taxon>
        <taxon>Dikarya</taxon>
        <taxon>Ascomycota</taxon>
        <taxon>Saccharomycotina</taxon>
        <taxon>Pichiomycetes</taxon>
        <taxon>Debaryomycetaceae</taxon>
        <taxon>Scheffersomyces</taxon>
    </lineage>
</organism>
<comment type="similarity">
    <text evidence="1">Belongs to the EFR3 family.</text>
</comment>
<comment type="caution">
    <text evidence="3">The sequence shown here is derived from an EMBL/GenBank/DDBJ whole genome shotgun (WGS) entry which is preliminary data.</text>
</comment>
<protein>
    <recommendedName>
        <fullName evidence="2">Protein EFR3</fullName>
    </recommendedName>
</protein>
<dbReference type="PANTHER" id="PTHR47766">
    <property type="entry name" value="PROTEIN EFR3"/>
    <property type="match status" value="1"/>
</dbReference>